<dbReference type="OrthoDB" id="9784785at2"/>
<keyword evidence="2" id="KW-0175">Coiled coil</keyword>
<dbReference type="HAMAP" id="MF_01584">
    <property type="entry name" value="UPF0502"/>
    <property type="match status" value="1"/>
</dbReference>
<gene>
    <name evidence="3" type="ORF">CFter6_3002</name>
</gene>
<dbReference type="InterPro" id="IPR036388">
    <property type="entry name" value="WH-like_DNA-bd_sf"/>
</dbReference>
<organism evidence="3">
    <name type="scientific">Collimonas fungivorans</name>
    <dbReference type="NCBI Taxonomy" id="158899"/>
    <lineage>
        <taxon>Bacteria</taxon>
        <taxon>Pseudomonadati</taxon>
        <taxon>Pseudomonadota</taxon>
        <taxon>Betaproteobacteria</taxon>
        <taxon>Burkholderiales</taxon>
        <taxon>Oxalobacteraceae</taxon>
        <taxon>Collimonas</taxon>
    </lineage>
</organism>
<accession>A0A127PCY0</accession>
<evidence type="ECO:0000256" key="1">
    <source>
        <dbReference type="HAMAP-Rule" id="MF_01584"/>
    </source>
</evidence>
<evidence type="ECO:0000313" key="3">
    <source>
        <dbReference type="EMBL" id="AMO95660.1"/>
    </source>
</evidence>
<reference evidence="3 4" key="1">
    <citation type="submission" date="2015-11" db="EMBL/GenBank/DDBJ databases">
        <title>Exploring the genomic traits of fungus-feeding bacterial genus Collimonas.</title>
        <authorList>
            <person name="Song C."/>
            <person name="Schmidt R."/>
            <person name="de Jager V."/>
            <person name="Krzyzanowska D."/>
            <person name="Jongedijk E."/>
            <person name="Cankar K."/>
            <person name="Beekwilder J."/>
            <person name="van Veen A."/>
            <person name="de Boer W."/>
            <person name="van Veen J.A."/>
            <person name="Garbeva P."/>
        </authorList>
    </citation>
    <scope>NUCLEOTIDE SEQUENCE [LARGE SCALE GENOMIC DNA]</scope>
    <source>
        <strain evidence="3 4">Ter6</strain>
    </source>
</reference>
<evidence type="ECO:0000313" key="4">
    <source>
        <dbReference type="Proteomes" id="UP000072421"/>
    </source>
</evidence>
<dbReference type="PATRIC" id="fig|158899.10.peg.2997"/>
<feature type="coiled-coil region" evidence="2">
    <location>
        <begin position="205"/>
        <end position="239"/>
    </location>
</feature>
<dbReference type="SUPFAM" id="SSF46785">
    <property type="entry name" value="Winged helix' DNA-binding domain"/>
    <property type="match status" value="2"/>
</dbReference>
<dbReference type="Proteomes" id="UP000072421">
    <property type="component" value="Chromosome"/>
</dbReference>
<dbReference type="PANTHER" id="PTHR38768">
    <property type="entry name" value="UPF0502 PROTEIN YCEH"/>
    <property type="match status" value="1"/>
</dbReference>
<dbReference type="Gene3D" id="1.10.10.10">
    <property type="entry name" value="Winged helix-like DNA-binding domain superfamily/Winged helix DNA-binding domain"/>
    <property type="match status" value="2"/>
</dbReference>
<dbReference type="EMBL" id="CP013232">
    <property type="protein sequence ID" value="AMO95660.1"/>
    <property type="molecule type" value="Genomic_DNA"/>
</dbReference>
<dbReference type="RefSeq" id="WP_061540430.1">
    <property type="nucleotide sequence ID" value="NZ_CP013232.1"/>
</dbReference>
<comment type="similarity">
    <text evidence="1">Belongs to the UPF0502 family.</text>
</comment>
<sequence>MNEEVSSTPAGDEAAAGSGNADAFLDQFEIRVLAVLAEKEALTPDNYPLSLNTLTNGCNQLSSRDPVMAIAESTVLDVLQRLMQRKLVVEVNQAGARVAKYEHRMRVKWLLEQDKLAVLTTLMLRGIQTAGELRSRSGRLHEFASVGEAETALQFLADKYPPLVARLAKAPGTKESRYAHLLAGEEILEQQAIADAMSGSASVVKSGSQDRIAQLEEEVAGLRRQMDDLSAQFAEFKRQFD</sequence>
<dbReference type="PANTHER" id="PTHR38768:SF1">
    <property type="entry name" value="UPF0502 PROTEIN YCEH"/>
    <property type="match status" value="1"/>
</dbReference>
<protein>
    <submittedName>
        <fullName evidence="3">Uncharacterized protein</fullName>
    </submittedName>
</protein>
<dbReference type="Pfam" id="PF04337">
    <property type="entry name" value="DUF480"/>
    <property type="match status" value="1"/>
</dbReference>
<evidence type="ECO:0000256" key="2">
    <source>
        <dbReference type="SAM" id="Coils"/>
    </source>
</evidence>
<dbReference type="InterPro" id="IPR036390">
    <property type="entry name" value="WH_DNA-bd_sf"/>
</dbReference>
<dbReference type="AlphaFoldDB" id="A0A127PCY0"/>
<name>A0A127PCY0_9BURK</name>
<dbReference type="InterPro" id="IPR007432">
    <property type="entry name" value="DUF480"/>
</dbReference>
<proteinExistence type="inferred from homology"/>